<dbReference type="RefSeq" id="WP_317019017.1">
    <property type="nucleotide sequence ID" value="NZ_CP136512.1"/>
</dbReference>
<feature type="transmembrane region" description="Helical" evidence="1">
    <location>
        <begin position="20"/>
        <end position="42"/>
    </location>
</feature>
<keyword evidence="3" id="KW-1185">Reference proteome</keyword>
<keyword evidence="1" id="KW-0812">Transmembrane</keyword>
<name>A0ABZ0EIM3_9BURK</name>
<evidence type="ECO:0000313" key="2">
    <source>
        <dbReference type="EMBL" id="WOD16409.1"/>
    </source>
</evidence>
<dbReference type="Proteomes" id="UP001302652">
    <property type="component" value="Chromosome 2"/>
</dbReference>
<accession>A0ABZ0EIM3</accession>
<evidence type="ECO:0000256" key="1">
    <source>
        <dbReference type="SAM" id="Phobius"/>
    </source>
</evidence>
<sequence length="67" mass="7615">MPAFGRRARPFFELTAKTQPLSIAYIVTLFALILVFELLPYFEELWRGLRSRRRGFAAADASGHSSP</sequence>
<evidence type="ECO:0000313" key="3">
    <source>
        <dbReference type="Proteomes" id="UP001302652"/>
    </source>
</evidence>
<protein>
    <submittedName>
        <fullName evidence="2">Uncharacterized protein</fullName>
    </submittedName>
</protein>
<keyword evidence="1" id="KW-1133">Transmembrane helix</keyword>
<keyword evidence="1" id="KW-0472">Membrane</keyword>
<gene>
    <name evidence="2" type="ORF">RW095_10880</name>
</gene>
<dbReference type="EMBL" id="CP136512">
    <property type="protein sequence ID" value="WOD16409.1"/>
    <property type="molecule type" value="Genomic_DNA"/>
</dbReference>
<organism evidence="2 3">
    <name type="scientific">Paraburkholderia kirstenboschensis</name>
    <dbReference type="NCBI Taxonomy" id="1245436"/>
    <lineage>
        <taxon>Bacteria</taxon>
        <taxon>Pseudomonadati</taxon>
        <taxon>Pseudomonadota</taxon>
        <taxon>Betaproteobacteria</taxon>
        <taxon>Burkholderiales</taxon>
        <taxon>Burkholderiaceae</taxon>
        <taxon>Paraburkholderia</taxon>
    </lineage>
</organism>
<reference evidence="2 3" key="1">
    <citation type="submission" date="2023-10" db="EMBL/GenBank/DDBJ databases">
        <title>Surface-active antibiotics is a multifunctional adaptation for post-fire microbes.</title>
        <authorList>
            <person name="Liu M.D."/>
            <person name="Du Y."/>
            <person name="Koupaei S.K."/>
            <person name="Kim N.R."/>
            <person name="Zhang W."/>
            <person name="Traxler M.F."/>
        </authorList>
    </citation>
    <scope>NUCLEOTIDE SEQUENCE [LARGE SCALE GENOMIC DNA]</scope>
    <source>
        <strain evidence="2 3">F3</strain>
    </source>
</reference>
<proteinExistence type="predicted"/>